<proteinExistence type="predicted"/>
<gene>
    <name evidence="1" type="ordered locus">CT0354</name>
</gene>
<evidence type="ECO:0000313" key="1">
    <source>
        <dbReference type="EMBL" id="AAM71600.1"/>
    </source>
</evidence>
<dbReference type="Proteomes" id="UP000001007">
    <property type="component" value="Chromosome"/>
</dbReference>
<protein>
    <submittedName>
        <fullName evidence="1">Uncharacterized protein</fullName>
    </submittedName>
</protein>
<accession>Q8KFH2</accession>
<dbReference type="EnsemblBacteria" id="AAM71600">
    <property type="protein sequence ID" value="AAM71600"/>
    <property type="gene ID" value="CT0354"/>
</dbReference>
<reference evidence="1 2" key="1">
    <citation type="journal article" date="2002" name="Proc. Natl. Acad. Sci. U.S.A.">
        <title>The complete genome sequence of Chlorobium tepidum TLS, a photosynthetic, anaerobic, green-sulfur bacterium.</title>
        <authorList>
            <person name="Eisen J.A."/>
            <person name="Nelson K.E."/>
            <person name="Paulsen I.T."/>
            <person name="Heidelberg J.F."/>
            <person name="Wu M."/>
            <person name="Dodson R.J."/>
            <person name="Deboy R."/>
            <person name="Gwinn M.L."/>
            <person name="Nelson W.C."/>
            <person name="Haft D.H."/>
            <person name="Hickey E.K."/>
            <person name="Peterson J.D."/>
            <person name="Durkin A.S."/>
            <person name="Kolonay J.L."/>
            <person name="Yang F."/>
            <person name="Holt I."/>
            <person name="Umayam L.A."/>
            <person name="Mason T."/>
            <person name="Brenner M."/>
            <person name="Shea T.P."/>
            <person name="Parksey D."/>
            <person name="Nierman W.C."/>
            <person name="Feldblyum T.V."/>
            <person name="Hansen C.L."/>
            <person name="Craven M.B."/>
            <person name="Radune D."/>
            <person name="Vamathevan J."/>
            <person name="Khouri H."/>
            <person name="White O."/>
            <person name="Gruber T.M."/>
            <person name="Ketchum K.A."/>
            <person name="Venter J.C."/>
            <person name="Tettelin H."/>
            <person name="Bryant D.A."/>
            <person name="Fraser C.M."/>
        </authorList>
    </citation>
    <scope>NUCLEOTIDE SEQUENCE [LARGE SCALE GENOMIC DNA]</scope>
    <source>
        <strain evidence="2">ATCC 49652 / DSM 12025 / NBRC 103806 / TLS</strain>
    </source>
</reference>
<dbReference type="HOGENOM" id="CLU_3150960_0_0_10"/>
<dbReference type="STRING" id="194439.CT0354"/>
<dbReference type="KEGG" id="cte:CT0354"/>
<dbReference type="EMBL" id="AE006470">
    <property type="protein sequence ID" value="AAM71600.1"/>
    <property type="molecule type" value="Genomic_DNA"/>
</dbReference>
<sequence>MLIGEIKSRRKCFRFNDHDAIVISSILIVIFGKTGDIDCSSFASILYF</sequence>
<keyword evidence="2" id="KW-1185">Reference proteome</keyword>
<dbReference type="AlphaFoldDB" id="Q8KFH2"/>
<name>Q8KFH2_CHLTE</name>
<evidence type="ECO:0000313" key="2">
    <source>
        <dbReference type="Proteomes" id="UP000001007"/>
    </source>
</evidence>
<organism evidence="1 2">
    <name type="scientific">Chlorobaculum tepidum (strain ATCC 49652 / DSM 12025 / NBRC 103806 / TLS)</name>
    <name type="common">Chlorobium tepidum</name>
    <dbReference type="NCBI Taxonomy" id="194439"/>
    <lineage>
        <taxon>Bacteria</taxon>
        <taxon>Pseudomonadati</taxon>
        <taxon>Chlorobiota</taxon>
        <taxon>Chlorobiia</taxon>
        <taxon>Chlorobiales</taxon>
        <taxon>Chlorobiaceae</taxon>
        <taxon>Chlorobaculum</taxon>
    </lineage>
</organism>